<protein>
    <submittedName>
        <fullName evidence="1">Uncharacterized protein</fullName>
    </submittedName>
</protein>
<name>A0A3M7QKJ7_BRAPC</name>
<sequence>MESMSYKHTKNLSKRERLVKDIAKWTGIIQDDPAGNIRDFVKFLLTLLKTFFHDRKTINDATFYPHFFIIKNFESNFFNSKS</sequence>
<organism evidence="1 2">
    <name type="scientific">Brachionus plicatilis</name>
    <name type="common">Marine rotifer</name>
    <name type="synonym">Brachionus muelleri</name>
    <dbReference type="NCBI Taxonomy" id="10195"/>
    <lineage>
        <taxon>Eukaryota</taxon>
        <taxon>Metazoa</taxon>
        <taxon>Spiralia</taxon>
        <taxon>Gnathifera</taxon>
        <taxon>Rotifera</taxon>
        <taxon>Eurotatoria</taxon>
        <taxon>Monogononta</taxon>
        <taxon>Pseudotrocha</taxon>
        <taxon>Ploima</taxon>
        <taxon>Brachionidae</taxon>
        <taxon>Brachionus</taxon>
    </lineage>
</organism>
<accession>A0A3M7QKJ7</accession>
<proteinExistence type="predicted"/>
<comment type="caution">
    <text evidence="1">The sequence shown here is derived from an EMBL/GenBank/DDBJ whole genome shotgun (WGS) entry which is preliminary data.</text>
</comment>
<keyword evidence="2" id="KW-1185">Reference proteome</keyword>
<evidence type="ECO:0000313" key="1">
    <source>
        <dbReference type="EMBL" id="RNA11809.1"/>
    </source>
</evidence>
<dbReference type="EMBL" id="REGN01005847">
    <property type="protein sequence ID" value="RNA11809.1"/>
    <property type="molecule type" value="Genomic_DNA"/>
</dbReference>
<evidence type="ECO:0000313" key="2">
    <source>
        <dbReference type="Proteomes" id="UP000276133"/>
    </source>
</evidence>
<dbReference type="AlphaFoldDB" id="A0A3M7QKJ7"/>
<dbReference type="Proteomes" id="UP000276133">
    <property type="component" value="Unassembled WGS sequence"/>
</dbReference>
<gene>
    <name evidence="1" type="ORF">BpHYR1_016731</name>
</gene>
<reference evidence="1 2" key="1">
    <citation type="journal article" date="2018" name="Sci. Rep.">
        <title>Genomic signatures of local adaptation to the degree of environmental predictability in rotifers.</title>
        <authorList>
            <person name="Franch-Gras L."/>
            <person name="Hahn C."/>
            <person name="Garcia-Roger E.M."/>
            <person name="Carmona M.J."/>
            <person name="Serra M."/>
            <person name="Gomez A."/>
        </authorList>
    </citation>
    <scope>NUCLEOTIDE SEQUENCE [LARGE SCALE GENOMIC DNA]</scope>
    <source>
        <strain evidence="1">HYR1</strain>
    </source>
</reference>